<dbReference type="Proteomes" id="UP000054549">
    <property type="component" value="Unassembled WGS sequence"/>
</dbReference>
<dbReference type="HOGENOM" id="CLU_1348627_0_0_1"/>
<proteinExistence type="predicted"/>
<sequence length="203" mass="21688">MVAIQFKRLVSLIALCTLVSSSTIQRVQRADNTPNAQNSTLSTPGNDVGPPAEIHLNVHQPNDNGSNHSSQAGSHPQNRMSILPLPISHRSAESTNKNPDDKKPNSNAGGGEPSLPRPGVPVLGNAHPPRSLEHQDKKTGVQPPIPNVIQDKNHGPDGNQMKRLQIDGEPRAEAGIDKNFQDGQQKTEGLGELSSGCQTYDSC</sequence>
<evidence type="ECO:0000313" key="4">
    <source>
        <dbReference type="Proteomes" id="UP000054549"/>
    </source>
</evidence>
<feature type="compositionally biased region" description="Basic and acidic residues" evidence="1">
    <location>
        <begin position="130"/>
        <end position="139"/>
    </location>
</feature>
<feature type="compositionally biased region" description="Polar residues" evidence="1">
    <location>
        <begin position="59"/>
        <end position="80"/>
    </location>
</feature>
<keyword evidence="2" id="KW-0732">Signal</keyword>
<feature type="region of interest" description="Disordered" evidence="1">
    <location>
        <begin position="25"/>
        <end position="203"/>
    </location>
</feature>
<evidence type="ECO:0000256" key="1">
    <source>
        <dbReference type="SAM" id="MobiDB-lite"/>
    </source>
</evidence>
<dbReference type="InParanoid" id="A0A0C2XG96"/>
<dbReference type="AlphaFoldDB" id="A0A0C2XG96"/>
<protein>
    <recommendedName>
        <fullName evidence="5">Secreted protein</fullName>
    </recommendedName>
</protein>
<dbReference type="EMBL" id="KN818230">
    <property type="protein sequence ID" value="KIL67918.1"/>
    <property type="molecule type" value="Genomic_DNA"/>
</dbReference>
<organism evidence="3 4">
    <name type="scientific">Amanita muscaria (strain Koide BX008)</name>
    <dbReference type="NCBI Taxonomy" id="946122"/>
    <lineage>
        <taxon>Eukaryota</taxon>
        <taxon>Fungi</taxon>
        <taxon>Dikarya</taxon>
        <taxon>Basidiomycota</taxon>
        <taxon>Agaricomycotina</taxon>
        <taxon>Agaricomycetes</taxon>
        <taxon>Agaricomycetidae</taxon>
        <taxon>Agaricales</taxon>
        <taxon>Pluteineae</taxon>
        <taxon>Amanitaceae</taxon>
        <taxon>Amanita</taxon>
    </lineage>
</organism>
<keyword evidence="4" id="KW-1185">Reference proteome</keyword>
<evidence type="ECO:0000313" key="3">
    <source>
        <dbReference type="EMBL" id="KIL67918.1"/>
    </source>
</evidence>
<feature type="compositionally biased region" description="Basic and acidic residues" evidence="1">
    <location>
        <begin position="164"/>
        <end position="180"/>
    </location>
</feature>
<evidence type="ECO:0000256" key="2">
    <source>
        <dbReference type="SAM" id="SignalP"/>
    </source>
</evidence>
<accession>A0A0C2XG96</accession>
<feature type="signal peptide" evidence="2">
    <location>
        <begin position="1"/>
        <end position="21"/>
    </location>
</feature>
<feature type="chain" id="PRO_5002170799" description="Secreted protein" evidence="2">
    <location>
        <begin position="22"/>
        <end position="203"/>
    </location>
</feature>
<name>A0A0C2XG96_AMAMK</name>
<feature type="compositionally biased region" description="Polar residues" evidence="1">
    <location>
        <begin position="25"/>
        <end position="45"/>
    </location>
</feature>
<reference evidence="3 4" key="1">
    <citation type="submission" date="2014-04" db="EMBL/GenBank/DDBJ databases">
        <title>Evolutionary Origins and Diversification of the Mycorrhizal Mutualists.</title>
        <authorList>
            <consortium name="DOE Joint Genome Institute"/>
            <consortium name="Mycorrhizal Genomics Consortium"/>
            <person name="Kohler A."/>
            <person name="Kuo A."/>
            <person name="Nagy L.G."/>
            <person name="Floudas D."/>
            <person name="Copeland A."/>
            <person name="Barry K.W."/>
            <person name="Cichocki N."/>
            <person name="Veneault-Fourrey C."/>
            <person name="LaButti K."/>
            <person name="Lindquist E.A."/>
            <person name="Lipzen A."/>
            <person name="Lundell T."/>
            <person name="Morin E."/>
            <person name="Murat C."/>
            <person name="Riley R."/>
            <person name="Ohm R."/>
            <person name="Sun H."/>
            <person name="Tunlid A."/>
            <person name="Henrissat B."/>
            <person name="Grigoriev I.V."/>
            <person name="Hibbett D.S."/>
            <person name="Martin F."/>
        </authorList>
    </citation>
    <scope>NUCLEOTIDE SEQUENCE [LARGE SCALE GENOMIC DNA]</scope>
    <source>
        <strain evidence="3 4">Koide BX008</strain>
    </source>
</reference>
<gene>
    <name evidence="3" type="ORF">M378DRAFT_988265</name>
</gene>
<evidence type="ECO:0008006" key="5">
    <source>
        <dbReference type="Google" id="ProtNLM"/>
    </source>
</evidence>